<keyword evidence="2" id="KW-1185">Reference proteome</keyword>
<proteinExistence type="predicted"/>
<comment type="caution">
    <text evidence="1">The sequence shown here is derived from an EMBL/GenBank/DDBJ whole genome shotgun (WGS) entry which is preliminary data.</text>
</comment>
<evidence type="ECO:0000313" key="2">
    <source>
        <dbReference type="Proteomes" id="UP000664480"/>
    </source>
</evidence>
<dbReference type="Proteomes" id="UP000664480">
    <property type="component" value="Unassembled WGS sequence"/>
</dbReference>
<organism evidence="1 2">
    <name type="scientific">Algoriphagus pacificus</name>
    <dbReference type="NCBI Taxonomy" id="2811234"/>
    <lineage>
        <taxon>Bacteria</taxon>
        <taxon>Pseudomonadati</taxon>
        <taxon>Bacteroidota</taxon>
        <taxon>Cytophagia</taxon>
        <taxon>Cytophagales</taxon>
        <taxon>Cyclobacteriaceae</taxon>
        <taxon>Algoriphagus</taxon>
    </lineage>
</organism>
<gene>
    <name evidence="1" type="ORF">J0A69_02150</name>
</gene>
<protein>
    <recommendedName>
        <fullName evidence="3">RiboL-PSP-HEPN domain-containing protein</fullName>
    </recommendedName>
</protein>
<dbReference type="EMBL" id="JAFKCU010000001">
    <property type="protein sequence ID" value="MBN7814207.1"/>
    <property type="molecule type" value="Genomic_DNA"/>
</dbReference>
<accession>A0ABS3CAR9</accession>
<reference evidence="1 2" key="1">
    <citation type="submission" date="2021-03" db="EMBL/GenBank/DDBJ databases">
        <title>novel species isolated from a fishpond in China.</title>
        <authorList>
            <person name="Lu H."/>
            <person name="Cai Z."/>
        </authorList>
    </citation>
    <scope>NUCLEOTIDE SEQUENCE [LARGE SCALE GENOMIC DNA]</scope>
    <source>
        <strain evidence="1 2">YJ13C</strain>
    </source>
</reference>
<evidence type="ECO:0008006" key="3">
    <source>
        <dbReference type="Google" id="ProtNLM"/>
    </source>
</evidence>
<sequence length="184" mass="21916">MGKFISDITQYLEATRAFSTFSKTHNITRKDIGSLFIFCEDLEDSEKINGLKRNIIIRFFSMVEGDIYHLNKIDPYPNYNDRNDFDTKFKSTIKQVFTTWERTEALNKYRDTKIKNFWILKNWRDKITHPKTPEDLNTESLELKFIKSVFTNYQDFLLELVRDFFISTDMKTMITAAKLSNNTK</sequence>
<evidence type="ECO:0000313" key="1">
    <source>
        <dbReference type="EMBL" id="MBN7814207.1"/>
    </source>
</evidence>
<name>A0ABS3CAR9_9BACT</name>
<dbReference type="RefSeq" id="WP_206584864.1">
    <property type="nucleotide sequence ID" value="NZ_JAFKCU010000001.1"/>
</dbReference>